<dbReference type="Gene3D" id="3.30.70.330">
    <property type="match status" value="1"/>
</dbReference>
<dbReference type="PANTHER" id="PTHR11176">
    <property type="entry name" value="BOULE-RELATED"/>
    <property type="match status" value="1"/>
</dbReference>
<dbReference type="InterPro" id="IPR012677">
    <property type="entry name" value="Nucleotide-bd_a/b_plait_sf"/>
</dbReference>
<dbReference type="Pfam" id="PF00076">
    <property type="entry name" value="RRM_1"/>
    <property type="match status" value="1"/>
</dbReference>
<proteinExistence type="predicted"/>
<dbReference type="Proteomes" id="UP000233551">
    <property type="component" value="Unassembled WGS sequence"/>
</dbReference>
<dbReference type="OrthoDB" id="439808at2759"/>
<protein>
    <recommendedName>
        <fullName evidence="3">RRM domain-containing protein</fullName>
    </recommendedName>
</protein>
<dbReference type="STRING" id="22663.A0A218W782"/>
<dbReference type="GeneID" id="116211112"/>
<dbReference type="GO" id="GO:0003723">
    <property type="term" value="F:RNA binding"/>
    <property type="evidence" value="ECO:0007669"/>
    <property type="project" value="UniProtKB-UniRule"/>
</dbReference>
<dbReference type="InterPro" id="IPR000504">
    <property type="entry name" value="RRM_dom"/>
</dbReference>
<name>A0A218W782_PUNGR</name>
<evidence type="ECO:0000313" key="5">
    <source>
        <dbReference type="EMBL" id="PKI57067.1"/>
    </source>
</evidence>
<evidence type="ECO:0000313" key="4">
    <source>
        <dbReference type="EMBL" id="OWM68349.1"/>
    </source>
</evidence>
<reference evidence="4" key="2">
    <citation type="submission" date="2017-06" db="EMBL/GenBank/DDBJ databases">
        <title>The pomegranate genome and the genomics of punicalagin biosynthesis.</title>
        <authorList>
            <person name="Xu C."/>
        </authorList>
    </citation>
    <scope>NUCLEOTIDE SEQUENCE [LARGE SCALE GENOMIC DNA]</scope>
    <source>
        <tissue evidence="4">Fresh leaf</tissue>
    </source>
</reference>
<accession>A0A218W782</accession>
<reference evidence="6" key="1">
    <citation type="journal article" date="2017" name="Plant J.">
        <title>The pomegranate (Punica granatum L.) genome and the genomics of punicalagin biosynthesis.</title>
        <authorList>
            <person name="Qin G."/>
            <person name="Xu C."/>
            <person name="Ming R."/>
            <person name="Tang H."/>
            <person name="Guyot R."/>
            <person name="Kramer E.M."/>
            <person name="Hu Y."/>
            <person name="Yi X."/>
            <person name="Qi Y."/>
            <person name="Xu X."/>
            <person name="Gao Z."/>
            <person name="Pan H."/>
            <person name="Jian J."/>
            <person name="Tian Y."/>
            <person name="Yue Z."/>
            <person name="Xu Y."/>
        </authorList>
    </citation>
    <scope>NUCLEOTIDE SEQUENCE [LARGE SCALE GENOMIC DNA]</scope>
    <source>
        <strain evidence="6">cv. Dabenzi</strain>
    </source>
</reference>
<keyword evidence="7" id="KW-1185">Reference proteome</keyword>
<evidence type="ECO:0000313" key="6">
    <source>
        <dbReference type="Proteomes" id="UP000197138"/>
    </source>
</evidence>
<keyword evidence="1 2" id="KW-0694">RNA-binding</keyword>
<reference evidence="5 7" key="3">
    <citation type="submission" date="2017-11" db="EMBL/GenBank/DDBJ databases">
        <title>De-novo sequencing of pomegranate (Punica granatum L.) genome.</title>
        <authorList>
            <person name="Akparov Z."/>
            <person name="Amiraslanov A."/>
            <person name="Hajiyeva S."/>
            <person name="Abbasov M."/>
            <person name="Kaur K."/>
            <person name="Hamwieh A."/>
            <person name="Solovyev V."/>
            <person name="Salamov A."/>
            <person name="Braich B."/>
            <person name="Kosarev P."/>
            <person name="Mahmoud A."/>
            <person name="Hajiyev E."/>
            <person name="Babayeva S."/>
            <person name="Izzatullayeva V."/>
            <person name="Mammadov A."/>
            <person name="Mammadov A."/>
            <person name="Sharifova S."/>
            <person name="Ojaghi J."/>
            <person name="Eynullazada K."/>
            <person name="Bayramov B."/>
            <person name="Abdulazimova A."/>
            <person name="Shahmuradov I."/>
        </authorList>
    </citation>
    <scope>NUCLEOTIDE SEQUENCE [LARGE SCALE GENOMIC DNA]</scope>
    <source>
        <strain evidence="5">AG2017</strain>
        <strain evidence="7">cv. AG2017</strain>
        <tissue evidence="5">Leaf</tissue>
    </source>
</reference>
<dbReference type="PANTHER" id="PTHR11176:SF57">
    <property type="entry name" value="PROTEIN BOULE"/>
    <property type="match status" value="1"/>
</dbReference>
<organism evidence="4 6">
    <name type="scientific">Punica granatum</name>
    <name type="common">Pomegranate</name>
    <dbReference type="NCBI Taxonomy" id="22663"/>
    <lineage>
        <taxon>Eukaryota</taxon>
        <taxon>Viridiplantae</taxon>
        <taxon>Streptophyta</taxon>
        <taxon>Embryophyta</taxon>
        <taxon>Tracheophyta</taxon>
        <taxon>Spermatophyta</taxon>
        <taxon>Magnoliopsida</taxon>
        <taxon>eudicotyledons</taxon>
        <taxon>Gunneridae</taxon>
        <taxon>Pentapetalae</taxon>
        <taxon>rosids</taxon>
        <taxon>malvids</taxon>
        <taxon>Myrtales</taxon>
        <taxon>Lythraceae</taxon>
        <taxon>Punica</taxon>
    </lineage>
</organism>
<dbReference type="PROSITE" id="PS50102">
    <property type="entry name" value="RRM"/>
    <property type="match status" value="1"/>
</dbReference>
<dbReference type="CDD" id="cd12384">
    <property type="entry name" value="RRM_RBM24_RBM38_like"/>
    <property type="match status" value="1"/>
</dbReference>
<dbReference type="SUPFAM" id="SSF54928">
    <property type="entry name" value="RNA-binding domain, RBD"/>
    <property type="match status" value="1"/>
</dbReference>
<dbReference type="InterPro" id="IPR035979">
    <property type="entry name" value="RBD_domain_sf"/>
</dbReference>
<gene>
    <name evidence="4" type="ORF">CDL15_Pgr004831</name>
    <name evidence="5" type="ORF">CRG98_022571</name>
</gene>
<evidence type="ECO:0000259" key="3">
    <source>
        <dbReference type="PROSITE" id="PS50102"/>
    </source>
</evidence>
<dbReference type="Proteomes" id="UP000197138">
    <property type="component" value="Unassembled WGS sequence"/>
</dbReference>
<comment type="caution">
    <text evidence="4">The sequence shown here is derived from an EMBL/GenBank/DDBJ whole genome shotgun (WGS) entry which is preliminary data.</text>
</comment>
<evidence type="ECO:0000256" key="1">
    <source>
        <dbReference type="ARBA" id="ARBA00022884"/>
    </source>
</evidence>
<feature type="domain" description="RRM" evidence="3">
    <location>
        <begin position="21"/>
        <end position="98"/>
    </location>
</feature>
<evidence type="ECO:0000313" key="7">
    <source>
        <dbReference type="Proteomes" id="UP000233551"/>
    </source>
</evidence>
<dbReference type="EMBL" id="MTKT01005034">
    <property type="protein sequence ID" value="OWM68349.1"/>
    <property type="molecule type" value="Genomic_DNA"/>
</dbReference>
<evidence type="ECO:0000256" key="2">
    <source>
        <dbReference type="PROSITE-ProRule" id="PRU00176"/>
    </source>
</evidence>
<dbReference type="SMART" id="SM00360">
    <property type="entry name" value="RRM"/>
    <property type="match status" value="1"/>
</dbReference>
<dbReference type="AlphaFoldDB" id="A0A218W782"/>
<sequence length="274" mass="29449">MAYHQTVAGSPLTAVRDTTYTKVFVGGLAWETQSDSLRRFFEQFGDILEAVVITDKNTGRSKGYGFVTFRDPEAARRACENPSPVIDGRRANCNLAALGRLRPPFSFGRVRPVIPLIGSVQNPRSPYVGNPSYHQPGGSYGYQPGFVYPPYGYTTYAPEYVYSQGAYNPYVPQQYLHVYGVPGVPTTGPYSYGQLGHPTSGSHGYTSLQNYGVPGQHLVQFAGPNLNGPTTAPPIPTIQAPYPTGVGGPVPGQPQIIVTAHSPQFTSGSDQTAG</sequence>
<dbReference type="EMBL" id="PGOL01001537">
    <property type="protein sequence ID" value="PKI57067.1"/>
    <property type="molecule type" value="Genomic_DNA"/>
</dbReference>